<dbReference type="Pfam" id="PF18928">
    <property type="entry name" value="DUF5677"/>
    <property type="match status" value="1"/>
</dbReference>
<organism evidence="1 2">
    <name type="scientific">Bradyrhizobium brasilense</name>
    <dbReference type="NCBI Taxonomy" id="1419277"/>
    <lineage>
        <taxon>Bacteria</taxon>
        <taxon>Pseudomonadati</taxon>
        <taxon>Pseudomonadota</taxon>
        <taxon>Alphaproteobacteria</taxon>
        <taxon>Hyphomicrobiales</taxon>
        <taxon>Nitrobacteraceae</taxon>
        <taxon>Bradyrhizobium</taxon>
    </lineage>
</organism>
<accession>A0ABY8JAV1</accession>
<dbReference type="RefSeq" id="WP_310885352.1">
    <property type="nucleotide sequence ID" value="NZ_CP121646.1"/>
</dbReference>
<reference evidence="1 2" key="1">
    <citation type="submission" date="2023-04" db="EMBL/GenBank/DDBJ databases">
        <title>Australian commercial rhizobial inoculants.</title>
        <authorList>
            <person name="Kohlmeier M.G."/>
            <person name="O'Hara G.W."/>
            <person name="Colombi E."/>
            <person name="Ramsay J.P."/>
            <person name="Terpolilli J."/>
        </authorList>
    </citation>
    <scope>NUCLEOTIDE SEQUENCE [LARGE SCALE GENOMIC DNA]</scope>
    <source>
        <strain evidence="1 2">CB627</strain>
    </source>
</reference>
<evidence type="ECO:0000313" key="1">
    <source>
        <dbReference type="EMBL" id="WFU62694.1"/>
    </source>
</evidence>
<protein>
    <submittedName>
        <fullName evidence="1">DUF5677 domain-containing protein</fullName>
    </submittedName>
</protein>
<dbReference type="Proteomes" id="UP001221546">
    <property type="component" value="Chromosome"/>
</dbReference>
<keyword evidence="2" id="KW-1185">Reference proteome</keyword>
<evidence type="ECO:0000313" key="2">
    <source>
        <dbReference type="Proteomes" id="UP001221546"/>
    </source>
</evidence>
<proteinExistence type="predicted"/>
<sequence length="302" mass="34388">MLKLFFERLAGSIRDMLRFIGVGRRITRREIFRSGGVGEEPSADYQRALMVLDNVARECITVSRQYGGLQAVTQKHFYASVLFTAMLSRSISLLMLAPYSPWASKMIEHWDYASTAVILRTMMELRAAFHYLCVDECTNEEWDCRWSLLNLHDCNSRIRLFEAQAPVAADQVAGLRAQAEEIRDRLKANPHFQTLRHQTRLLNGQTAYLFAIEEMMERAGLDKPTYRLLNVLFSSHVHGLPMSYYRMGMQERGRGLPSPIEEGYTTLCLSLASALLTATRDEVHELFKGSPPMQAQAPDASE</sequence>
<gene>
    <name evidence="1" type="ORF">QA636_35480</name>
</gene>
<dbReference type="InterPro" id="IPR043733">
    <property type="entry name" value="DUF5677"/>
</dbReference>
<dbReference type="EMBL" id="CP121646">
    <property type="protein sequence ID" value="WFU62694.1"/>
    <property type="molecule type" value="Genomic_DNA"/>
</dbReference>
<name>A0ABY8JAV1_9BRAD</name>